<dbReference type="Pfam" id="PF10673">
    <property type="entry name" value="DUF2487"/>
    <property type="match status" value="1"/>
</dbReference>
<dbReference type="Proteomes" id="UP001595752">
    <property type="component" value="Unassembled WGS sequence"/>
</dbReference>
<comment type="caution">
    <text evidence="1">The sequence shown here is derived from an EMBL/GenBank/DDBJ whole genome shotgun (WGS) entry which is preliminary data.</text>
</comment>
<sequence length="152" mass="18194">MKWITEDVDMFLKERDYVDTVLIPMIPLDFKTNVKSTAAMGEYIFALTQEMERQFKGRVMLLPSFTYLKGENVQTYKNEIVKWVQHLQEQGFQHIFLMTSDNEWREIELELQSMLLWLPALPLENLDAQYKFKVIQEQVKQLIPLFIDKWQG</sequence>
<dbReference type="RefSeq" id="WP_377912423.1">
    <property type="nucleotide sequence ID" value="NZ_JBHRZT010000020.1"/>
</dbReference>
<gene>
    <name evidence="1" type="ORF">ACFOU2_04035</name>
</gene>
<evidence type="ECO:0000313" key="1">
    <source>
        <dbReference type="EMBL" id="MFC3882708.1"/>
    </source>
</evidence>
<proteinExistence type="predicted"/>
<organism evidence="1 2">
    <name type="scientific">Bacillus songklensis</name>
    <dbReference type="NCBI Taxonomy" id="1069116"/>
    <lineage>
        <taxon>Bacteria</taxon>
        <taxon>Bacillati</taxon>
        <taxon>Bacillota</taxon>
        <taxon>Bacilli</taxon>
        <taxon>Bacillales</taxon>
        <taxon>Bacillaceae</taxon>
        <taxon>Bacillus</taxon>
    </lineage>
</organism>
<dbReference type="InterPro" id="IPR019615">
    <property type="entry name" value="DUF2487"/>
</dbReference>
<dbReference type="EMBL" id="JBHRZT010000020">
    <property type="protein sequence ID" value="MFC3882708.1"/>
    <property type="molecule type" value="Genomic_DNA"/>
</dbReference>
<evidence type="ECO:0000313" key="2">
    <source>
        <dbReference type="Proteomes" id="UP001595752"/>
    </source>
</evidence>
<name>A0ABV8AXL6_9BACI</name>
<reference evidence="2" key="1">
    <citation type="journal article" date="2019" name="Int. J. Syst. Evol. Microbiol.">
        <title>The Global Catalogue of Microorganisms (GCM) 10K type strain sequencing project: providing services to taxonomists for standard genome sequencing and annotation.</title>
        <authorList>
            <consortium name="The Broad Institute Genomics Platform"/>
            <consortium name="The Broad Institute Genome Sequencing Center for Infectious Disease"/>
            <person name="Wu L."/>
            <person name="Ma J."/>
        </authorList>
    </citation>
    <scope>NUCLEOTIDE SEQUENCE [LARGE SCALE GENOMIC DNA]</scope>
    <source>
        <strain evidence="2">CCUG 61889</strain>
    </source>
</reference>
<accession>A0ABV8AXL6</accession>
<protein>
    <submittedName>
        <fullName evidence="1">YpiF family protein</fullName>
    </submittedName>
</protein>
<keyword evidence="2" id="KW-1185">Reference proteome</keyword>